<dbReference type="EMBL" id="GBXM01075414">
    <property type="protein sequence ID" value="JAH33163.1"/>
    <property type="molecule type" value="Transcribed_RNA"/>
</dbReference>
<accession>A0A0E9RY45</accession>
<reference evidence="1" key="2">
    <citation type="journal article" date="2015" name="Fish Shellfish Immunol.">
        <title>Early steps in the European eel (Anguilla anguilla)-Vibrio vulnificus interaction in the gills: Role of the RtxA13 toxin.</title>
        <authorList>
            <person name="Callol A."/>
            <person name="Pajuelo D."/>
            <person name="Ebbesson L."/>
            <person name="Teles M."/>
            <person name="MacKenzie S."/>
            <person name="Amaro C."/>
        </authorList>
    </citation>
    <scope>NUCLEOTIDE SEQUENCE</scope>
</reference>
<dbReference type="AlphaFoldDB" id="A0A0E9RY45"/>
<proteinExistence type="predicted"/>
<protein>
    <submittedName>
        <fullName evidence="1">Uncharacterized protein</fullName>
    </submittedName>
</protein>
<name>A0A0E9RY45_ANGAN</name>
<evidence type="ECO:0000313" key="1">
    <source>
        <dbReference type="EMBL" id="JAH33163.1"/>
    </source>
</evidence>
<reference evidence="1" key="1">
    <citation type="submission" date="2014-11" db="EMBL/GenBank/DDBJ databases">
        <authorList>
            <person name="Amaro Gonzalez C."/>
        </authorList>
    </citation>
    <scope>NUCLEOTIDE SEQUENCE</scope>
</reference>
<sequence length="16" mass="1897">MFPFCLDLNLDKLTVK</sequence>
<organism evidence="1">
    <name type="scientific">Anguilla anguilla</name>
    <name type="common">European freshwater eel</name>
    <name type="synonym">Muraena anguilla</name>
    <dbReference type="NCBI Taxonomy" id="7936"/>
    <lineage>
        <taxon>Eukaryota</taxon>
        <taxon>Metazoa</taxon>
        <taxon>Chordata</taxon>
        <taxon>Craniata</taxon>
        <taxon>Vertebrata</taxon>
        <taxon>Euteleostomi</taxon>
        <taxon>Actinopterygii</taxon>
        <taxon>Neopterygii</taxon>
        <taxon>Teleostei</taxon>
        <taxon>Anguilliformes</taxon>
        <taxon>Anguillidae</taxon>
        <taxon>Anguilla</taxon>
    </lineage>
</organism>